<proteinExistence type="predicted"/>
<gene>
    <name evidence="1" type="ORF">KDA27_19140</name>
</gene>
<dbReference type="Gene3D" id="2.60.40.4070">
    <property type="match status" value="1"/>
</dbReference>
<organism evidence="1 2">
    <name type="scientific">Eiseniibacteriota bacterium</name>
    <dbReference type="NCBI Taxonomy" id="2212470"/>
    <lineage>
        <taxon>Bacteria</taxon>
        <taxon>Candidatus Eiseniibacteriota</taxon>
    </lineage>
</organism>
<reference evidence="1" key="2">
    <citation type="journal article" date="2021" name="Microbiome">
        <title>Successional dynamics and alternative stable states in a saline activated sludge microbial community over 9 years.</title>
        <authorList>
            <person name="Wang Y."/>
            <person name="Ye J."/>
            <person name="Ju F."/>
            <person name="Liu L."/>
            <person name="Boyd J.A."/>
            <person name="Deng Y."/>
            <person name="Parks D.H."/>
            <person name="Jiang X."/>
            <person name="Yin X."/>
            <person name="Woodcroft B.J."/>
            <person name="Tyson G.W."/>
            <person name="Hugenholtz P."/>
            <person name="Polz M.F."/>
            <person name="Zhang T."/>
        </authorList>
    </citation>
    <scope>NUCLEOTIDE SEQUENCE</scope>
    <source>
        <strain evidence="1">HKST-UBA02</strain>
    </source>
</reference>
<comment type="caution">
    <text evidence="1">The sequence shown here is derived from an EMBL/GenBank/DDBJ whole genome shotgun (WGS) entry which is preliminary data.</text>
</comment>
<dbReference type="AlphaFoldDB" id="A0A956NEH9"/>
<protein>
    <recommendedName>
        <fullName evidence="3">FlgD Ig-like domain-containing protein</fullName>
    </recommendedName>
</protein>
<evidence type="ECO:0000313" key="2">
    <source>
        <dbReference type="Proteomes" id="UP000739538"/>
    </source>
</evidence>
<dbReference type="EMBL" id="JAGQHS010000129">
    <property type="protein sequence ID" value="MCA9757915.1"/>
    <property type="molecule type" value="Genomic_DNA"/>
</dbReference>
<accession>A0A956NEH9</accession>
<name>A0A956NEH9_UNCEI</name>
<reference evidence="1" key="1">
    <citation type="submission" date="2020-04" db="EMBL/GenBank/DDBJ databases">
        <authorList>
            <person name="Zhang T."/>
        </authorList>
    </citation>
    <scope>NUCLEOTIDE SEQUENCE</scope>
    <source>
        <strain evidence="1">HKST-UBA02</strain>
    </source>
</reference>
<evidence type="ECO:0008006" key="3">
    <source>
        <dbReference type="Google" id="ProtNLM"/>
    </source>
</evidence>
<sequence length="565" mass="62501">MHQGPTRGLAVPLVTLGAGFVALGAVATNALATNCIQHDLRIYTDEIVPVPQSEMVPTHQPGSRMGPPADPNVGDSWIWYTWLLGGFPMAEEKMCTVRGEGEHVYIVVEDSQWGTNVDQADVDAMLEAWDNSSVGNFPTKGIYELDNENFGPVPDQLDNDPKVYVLWYDFDVNADGFFWAFDMYPDGSQDFASNETEVLYMNSSDFDPGGDYLVAVQAHEFQHMIHWLADENEASWVNEGASELAMWLYGRPDNITAFPSLPDNNLTQWSGNFADYVKTYLFFLYLYEQYGGQATILDLVSQPSNSFTGVDIALDNAGYTENFVDVVADWFVANFIDDPSYGDGRFGYVGDDLPNFAAVTKSSYPVPLTNANVNHWAADYIKMINVTTPQELTFDGGDSSVWAAWLIQRLAGETVSVDRIELDAVDSGVGFLPTMGGTYDEAILVAGNISSGGVTTYSYETVDGVAVVPDLTPPGFRFYFMGENPSRSVTRFGIHLDAQEDVDVRIYSADGREVRQLIYDPEMSGRQLWWDGRDDAGDMLPAGVYLARARTQSGLEKSVHVVRMK</sequence>
<dbReference type="Proteomes" id="UP000739538">
    <property type="component" value="Unassembled WGS sequence"/>
</dbReference>
<evidence type="ECO:0000313" key="1">
    <source>
        <dbReference type="EMBL" id="MCA9757915.1"/>
    </source>
</evidence>